<proteinExistence type="predicted"/>
<sequence>MNTYDEGLGLTTGGEIVTNQKNKFIGLRLYIGKSFKNYEFHLESLKFVYPWIFLEPRYITSKTERKNYLSRVHYNIIF</sequence>
<evidence type="ECO:0000313" key="2">
    <source>
        <dbReference type="Proteomes" id="UP000228552"/>
    </source>
</evidence>
<dbReference type="AlphaFoldDB" id="A0AAD0ALS8"/>
<name>A0AAD0ALS8_9FUSO</name>
<reference evidence="1 2" key="1">
    <citation type="submission" date="2017-11" db="EMBL/GenBank/DDBJ databases">
        <title>Genome sequencing of Fusobacterium periodonticum KCOM 1263.</title>
        <authorList>
            <person name="Kook J.-K."/>
            <person name="Park S.-N."/>
            <person name="Lim Y.K."/>
        </authorList>
    </citation>
    <scope>NUCLEOTIDE SEQUENCE [LARGE SCALE GENOMIC DNA]</scope>
    <source>
        <strain evidence="1 2">KCOM 1263</strain>
    </source>
</reference>
<accession>A0AAD0ALS8</accession>
<dbReference type="EMBL" id="CP024700">
    <property type="protein sequence ID" value="ATV61272.1"/>
    <property type="molecule type" value="Genomic_DNA"/>
</dbReference>
<gene>
    <name evidence="1" type="ORF">CTM74_05160</name>
</gene>
<protein>
    <submittedName>
        <fullName evidence="1">Uncharacterized protein</fullName>
    </submittedName>
</protein>
<evidence type="ECO:0000313" key="1">
    <source>
        <dbReference type="EMBL" id="ATV61272.1"/>
    </source>
</evidence>
<dbReference type="Proteomes" id="UP000228552">
    <property type="component" value="Chromosome"/>
</dbReference>
<organism evidence="1 2">
    <name type="scientific">Fusobacterium pseudoperiodonticum</name>
    <dbReference type="NCBI Taxonomy" id="2663009"/>
    <lineage>
        <taxon>Bacteria</taxon>
        <taxon>Fusobacteriati</taxon>
        <taxon>Fusobacteriota</taxon>
        <taxon>Fusobacteriia</taxon>
        <taxon>Fusobacteriales</taxon>
        <taxon>Fusobacteriaceae</taxon>
        <taxon>Fusobacterium</taxon>
    </lineage>
</organism>
<dbReference type="RefSeq" id="WP_099987246.1">
    <property type="nucleotide sequence ID" value="NZ_CP024700.1"/>
</dbReference>
<keyword evidence="2" id="KW-1185">Reference proteome</keyword>